<sequence length="170" mass="18561">MASTPRSDVPRRRRYQHWDMTTRTAPSVPQPVERAYRLLGLALFAGEVEAIAHTSPALEGPAADVASLARQLVVRIVVYGAVLFVMTRFRSGRAWARNTLAIGLGVFGVASLVMEPITWMWAGNDPMSAVSGLTLDAAVIATARLTHLVAVIAAVALMFRPDANRYFTRR</sequence>
<reference evidence="3" key="1">
    <citation type="journal article" date="2006" name="Proc. Natl. Acad. Sci. U.S.A.">
        <title>The complete genome of Rhodococcus sp. RHA1 provides insights into a catabolic powerhouse.</title>
        <authorList>
            <person name="McLeod M.P."/>
            <person name="Warren R.L."/>
            <person name="Hsiao W.W.L."/>
            <person name="Araki N."/>
            <person name="Myhre M."/>
            <person name="Fernandes C."/>
            <person name="Miyazawa D."/>
            <person name="Wong W."/>
            <person name="Lillquist A.L."/>
            <person name="Wang D."/>
            <person name="Dosanjh M."/>
            <person name="Hara H."/>
            <person name="Petrescu A."/>
            <person name="Morin R.D."/>
            <person name="Yang G."/>
            <person name="Stott J.M."/>
            <person name="Schein J.E."/>
            <person name="Shin H."/>
            <person name="Smailus D."/>
            <person name="Siddiqui A.S."/>
            <person name="Marra M.A."/>
            <person name="Jones S.J.M."/>
            <person name="Holt R."/>
            <person name="Brinkman F.S.L."/>
            <person name="Miyauchi K."/>
            <person name="Fukuda M."/>
            <person name="Davies J.E."/>
            <person name="Mohn W.W."/>
            <person name="Eltis L.D."/>
        </authorList>
    </citation>
    <scope>NUCLEOTIDE SEQUENCE [LARGE SCALE GENOMIC DNA]</scope>
    <source>
        <strain evidence="3">RHA1</strain>
    </source>
</reference>
<feature type="transmembrane region" description="Helical" evidence="1">
    <location>
        <begin position="68"/>
        <end position="87"/>
    </location>
</feature>
<dbReference type="AlphaFoldDB" id="Q0S8B7"/>
<keyword evidence="1" id="KW-1133">Transmembrane helix</keyword>
<evidence type="ECO:0000256" key="1">
    <source>
        <dbReference type="SAM" id="Phobius"/>
    </source>
</evidence>
<feature type="transmembrane region" description="Helical" evidence="1">
    <location>
        <begin position="99"/>
        <end position="122"/>
    </location>
</feature>
<evidence type="ECO:0000313" key="2">
    <source>
        <dbReference type="EMBL" id="ABG96219.1"/>
    </source>
</evidence>
<proteinExistence type="predicted"/>
<gene>
    <name evidence="2" type="ordered locus">RHA1_ro04433</name>
</gene>
<protein>
    <submittedName>
        <fullName evidence="2">Uncharacterized protein</fullName>
    </submittedName>
</protein>
<evidence type="ECO:0000313" key="3">
    <source>
        <dbReference type="Proteomes" id="UP000008710"/>
    </source>
</evidence>
<dbReference type="eggNOG" id="ENOG5033100">
    <property type="taxonomic scope" value="Bacteria"/>
</dbReference>
<dbReference type="HOGENOM" id="CLU_132543_0_0_11"/>
<name>Q0S8B7_RHOJR</name>
<feature type="transmembrane region" description="Helical" evidence="1">
    <location>
        <begin position="137"/>
        <end position="159"/>
    </location>
</feature>
<keyword evidence="1" id="KW-0472">Membrane</keyword>
<organism evidence="2 3">
    <name type="scientific">Rhodococcus jostii (strain RHA1)</name>
    <dbReference type="NCBI Taxonomy" id="101510"/>
    <lineage>
        <taxon>Bacteria</taxon>
        <taxon>Bacillati</taxon>
        <taxon>Actinomycetota</taxon>
        <taxon>Actinomycetes</taxon>
        <taxon>Mycobacteriales</taxon>
        <taxon>Nocardiaceae</taxon>
        <taxon>Rhodococcus</taxon>
    </lineage>
</organism>
<dbReference type="Proteomes" id="UP000008710">
    <property type="component" value="Chromosome"/>
</dbReference>
<dbReference type="KEGG" id="rha:RHA1_ro04433"/>
<dbReference type="EMBL" id="CP000431">
    <property type="protein sequence ID" value="ABG96219.1"/>
    <property type="molecule type" value="Genomic_DNA"/>
</dbReference>
<accession>Q0S8B7</accession>
<keyword evidence="1" id="KW-0812">Transmembrane</keyword>